<proteinExistence type="predicted"/>
<dbReference type="Proteomes" id="UP000183071">
    <property type="component" value="Unassembled WGS sequence"/>
</dbReference>
<accession>A0A0N0UNE0</accession>
<evidence type="ECO:0008006" key="6">
    <source>
        <dbReference type="Google" id="ProtNLM"/>
    </source>
</evidence>
<reference evidence="2 4" key="1">
    <citation type="submission" date="2015-07" db="EMBL/GenBank/DDBJ databases">
        <title>Genome of Polaribacter dokdonenesis DSW-5, isolated from seawater off Dokdo in Korea.</title>
        <authorList>
            <person name="Yoon K."/>
            <person name="Song J.Y."/>
            <person name="Kim J.F."/>
        </authorList>
    </citation>
    <scope>NUCLEOTIDE SEQUENCE [LARGE SCALE GENOMIC DNA]</scope>
    <source>
        <strain evidence="2 4">DSW-5</strain>
    </source>
</reference>
<dbReference type="AlphaFoldDB" id="A0A0N0UNE0"/>
<evidence type="ECO:0000313" key="2">
    <source>
        <dbReference type="EMBL" id="KOY51237.1"/>
    </source>
</evidence>
<feature type="transmembrane region" description="Helical" evidence="1">
    <location>
        <begin position="6"/>
        <end position="29"/>
    </location>
</feature>
<comment type="caution">
    <text evidence="2">The sequence shown here is derived from an EMBL/GenBank/DDBJ whole genome shotgun (WGS) entry which is preliminary data.</text>
</comment>
<dbReference type="STRING" id="1300348.I602_797"/>
<evidence type="ECO:0000313" key="3">
    <source>
        <dbReference type="EMBL" id="SEE15802.1"/>
    </source>
</evidence>
<feature type="transmembrane region" description="Helical" evidence="1">
    <location>
        <begin position="71"/>
        <end position="90"/>
    </location>
</feature>
<gene>
    <name evidence="2" type="ORF">I602_797</name>
    <name evidence="3" type="ORF">SAMN05444353_0981</name>
</gene>
<protein>
    <recommendedName>
        <fullName evidence="6">Two-component system sensor histidine kinase</fullName>
    </recommendedName>
</protein>
<dbReference type="PATRIC" id="fig|1300348.6.peg.796"/>
<dbReference type="EMBL" id="FNUE01000001">
    <property type="protein sequence ID" value="SEE15802.1"/>
    <property type="molecule type" value="Genomic_DNA"/>
</dbReference>
<feature type="transmembrane region" description="Helical" evidence="1">
    <location>
        <begin position="191"/>
        <end position="210"/>
    </location>
</feature>
<feature type="transmembrane region" description="Helical" evidence="1">
    <location>
        <begin position="156"/>
        <end position="179"/>
    </location>
</feature>
<keyword evidence="5" id="KW-1185">Reference proteome</keyword>
<dbReference type="EMBL" id="LGBR01000001">
    <property type="protein sequence ID" value="KOY51237.1"/>
    <property type="molecule type" value="Genomic_DNA"/>
</dbReference>
<name>A0A0N0UNE0_9FLAO</name>
<keyword evidence="1" id="KW-0472">Membrane</keyword>
<evidence type="ECO:0000313" key="4">
    <source>
        <dbReference type="Proteomes" id="UP000037716"/>
    </source>
</evidence>
<dbReference type="Proteomes" id="UP000037716">
    <property type="component" value="Unassembled WGS sequence"/>
</dbReference>
<keyword evidence="1" id="KW-0812">Transmembrane</keyword>
<evidence type="ECO:0000313" key="5">
    <source>
        <dbReference type="Proteomes" id="UP000183071"/>
    </source>
</evidence>
<feature type="transmembrane region" description="Helical" evidence="1">
    <location>
        <begin position="97"/>
        <end position="117"/>
    </location>
</feature>
<sequence length="215" mass="26145">MEESLFYNLLFNSFQYFEFGSFIMALFFYKKYKNYSFYKYFIIYLFNIILFKTIDYYTGQGLMDDYDDMDLYNIYTFFEFNFFALIYYSLIKNILRLRLVTGLILLFNCIYFLSFYFTTLSAFTVQIEGLFNSLLIIIYFIELLNSNEILNYKKLFPFWMSVGFLVFYLTSIPFFTLVYLKLFDTRSMFNLLYALIILFHSCFIFGLISCRKAED</sequence>
<reference evidence="3 5" key="2">
    <citation type="submission" date="2016-10" db="EMBL/GenBank/DDBJ databases">
        <authorList>
            <person name="Varghese N."/>
            <person name="Submissions S."/>
        </authorList>
    </citation>
    <scope>NUCLEOTIDE SEQUENCE [LARGE SCALE GENOMIC DNA]</scope>
    <source>
        <strain evidence="3 5">DSW-5</strain>
    </source>
</reference>
<feature type="transmembrane region" description="Helical" evidence="1">
    <location>
        <begin position="41"/>
        <end position="59"/>
    </location>
</feature>
<evidence type="ECO:0000256" key="1">
    <source>
        <dbReference type="SAM" id="Phobius"/>
    </source>
</evidence>
<feature type="transmembrane region" description="Helical" evidence="1">
    <location>
        <begin position="123"/>
        <end position="144"/>
    </location>
</feature>
<organism evidence="2 4">
    <name type="scientific">Polaribacter dokdonensis DSW-5</name>
    <dbReference type="NCBI Taxonomy" id="1300348"/>
    <lineage>
        <taxon>Bacteria</taxon>
        <taxon>Pseudomonadati</taxon>
        <taxon>Bacteroidota</taxon>
        <taxon>Flavobacteriia</taxon>
        <taxon>Flavobacteriales</taxon>
        <taxon>Flavobacteriaceae</taxon>
    </lineage>
</organism>
<keyword evidence="1" id="KW-1133">Transmembrane helix</keyword>